<protein>
    <submittedName>
        <fullName evidence="2">Uncharacterized protein</fullName>
    </submittedName>
</protein>
<evidence type="ECO:0000256" key="1">
    <source>
        <dbReference type="SAM" id="MobiDB-lite"/>
    </source>
</evidence>
<sequence length="67" mass="7407">MALRYVDSIAYQSDAREPHCLTRQSDKGAPGPRAPQALRPRECPGAQDHPDRTYMPDGDLIDSIPVC</sequence>
<keyword evidence="3" id="KW-1185">Reference proteome</keyword>
<gene>
    <name evidence="2" type="ORF">DBV15_00610</name>
</gene>
<organism evidence="2 3">
    <name type="scientific">Temnothorax longispinosus</name>
    <dbReference type="NCBI Taxonomy" id="300112"/>
    <lineage>
        <taxon>Eukaryota</taxon>
        <taxon>Metazoa</taxon>
        <taxon>Ecdysozoa</taxon>
        <taxon>Arthropoda</taxon>
        <taxon>Hexapoda</taxon>
        <taxon>Insecta</taxon>
        <taxon>Pterygota</taxon>
        <taxon>Neoptera</taxon>
        <taxon>Endopterygota</taxon>
        <taxon>Hymenoptera</taxon>
        <taxon>Apocrita</taxon>
        <taxon>Aculeata</taxon>
        <taxon>Formicoidea</taxon>
        <taxon>Formicidae</taxon>
        <taxon>Myrmicinae</taxon>
        <taxon>Temnothorax</taxon>
    </lineage>
</organism>
<evidence type="ECO:0000313" key="3">
    <source>
        <dbReference type="Proteomes" id="UP000310200"/>
    </source>
</evidence>
<name>A0A4V3SBI5_9HYME</name>
<dbReference type="EMBL" id="QBLH01001127">
    <property type="protein sequence ID" value="TGZ53054.1"/>
    <property type="molecule type" value="Genomic_DNA"/>
</dbReference>
<feature type="compositionally biased region" description="Basic and acidic residues" evidence="1">
    <location>
        <begin position="17"/>
        <end position="26"/>
    </location>
</feature>
<reference evidence="2 3" key="1">
    <citation type="journal article" date="2019" name="Philos. Trans. R. Soc. Lond., B, Biol. Sci.">
        <title>Ant behaviour and brain gene expression of defending hosts depend on the ecological success of the intruding social parasite.</title>
        <authorList>
            <person name="Kaur R."/>
            <person name="Stoldt M."/>
            <person name="Jongepier E."/>
            <person name="Feldmeyer B."/>
            <person name="Menzel F."/>
            <person name="Bornberg-Bauer E."/>
            <person name="Foitzik S."/>
        </authorList>
    </citation>
    <scope>NUCLEOTIDE SEQUENCE [LARGE SCALE GENOMIC DNA]</scope>
    <source>
        <tissue evidence="2">Whole body</tissue>
    </source>
</reference>
<dbReference type="AlphaFoldDB" id="A0A4V3SBI5"/>
<dbReference type="Proteomes" id="UP000310200">
    <property type="component" value="Unassembled WGS sequence"/>
</dbReference>
<evidence type="ECO:0000313" key="2">
    <source>
        <dbReference type="EMBL" id="TGZ53054.1"/>
    </source>
</evidence>
<feature type="region of interest" description="Disordered" evidence="1">
    <location>
        <begin position="17"/>
        <end position="67"/>
    </location>
</feature>
<comment type="caution">
    <text evidence="2">The sequence shown here is derived from an EMBL/GenBank/DDBJ whole genome shotgun (WGS) entry which is preliminary data.</text>
</comment>
<proteinExistence type="predicted"/>
<accession>A0A4V3SBI5</accession>